<gene>
    <name evidence="2" type="ORF">SCAR479_08417</name>
</gene>
<dbReference type="EMBL" id="JARVKM010000038">
    <property type="protein sequence ID" value="KAK9774862.1"/>
    <property type="molecule type" value="Genomic_DNA"/>
</dbReference>
<evidence type="ECO:0000259" key="1">
    <source>
        <dbReference type="Pfam" id="PF01636"/>
    </source>
</evidence>
<evidence type="ECO:0000313" key="2">
    <source>
        <dbReference type="EMBL" id="KAK9774862.1"/>
    </source>
</evidence>
<organism evidence="2 3">
    <name type="scientific">Seiridium cardinale</name>
    <dbReference type="NCBI Taxonomy" id="138064"/>
    <lineage>
        <taxon>Eukaryota</taxon>
        <taxon>Fungi</taxon>
        <taxon>Dikarya</taxon>
        <taxon>Ascomycota</taxon>
        <taxon>Pezizomycotina</taxon>
        <taxon>Sordariomycetes</taxon>
        <taxon>Xylariomycetidae</taxon>
        <taxon>Amphisphaeriales</taxon>
        <taxon>Sporocadaceae</taxon>
        <taxon>Seiridium</taxon>
    </lineage>
</organism>
<proteinExistence type="predicted"/>
<protein>
    <submittedName>
        <fullName evidence="2">Aminoglycoside phosphotransferase domain-containing protein</fullName>
    </submittedName>
</protein>
<dbReference type="InterPro" id="IPR011009">
    <property type="entry name" value="Kinase-like_dom_sf"/>
</dbReference>
<dbReference type="Proteomes" id="UP001465668">
    <property type="component" value="Unassembled WGS sequence"/>
</dbReference>
<dbReference type="Pfam" id="PF01636">
    <property type="entry name" value="APH"/>
    <property type="match status" value="1"/>
</dbReference>
<dbReference type="SUPFAM" id="SSF56112">
    <property type="entry name" value="Protein kinase-like (PK-like)"/>
    <property type="match status" value="1"/>
</dbReference>
<keyword evidence="3" id="KW-1185">Reference proteome</keyword>
<accession>A0ABR2XMH3</accession>
<dbReference type="InterPro" id="IPR002575">
    <property type="entry name" value="Aminoglycoside_PTrfase"/>
</dbReference>
<dbReference type="Gene3D" id="3.90.1200.10">
    <property type="match status" value="1"/>
</dbReference>
<sequence length="360" mass="40533">MPERPPLPTHPLDWGRGVDGYLEQNGLSCEKAKSFDSGTSCYIWLLEGVRGLDASTYDQSEGQPVVMKCADSAPKDQSIQVSPERLQFEVQALRCKAIQEACRQEPSVQVPRVLRTTTNGFIMNWVGDQDLRAACKSGNIPDVKAVGDRLGRWLGCLHVSSIALGLDGWVTHRDEIDILTAPGGFAEQTVRDAFNSKEEVQYILAEMRAPAPIHALTHWDFRPMNILVNRPDEESSTLELTVVDWELCHYGDPSNDIRMWVVEVMVLEGKFGDHGLLSSFLSAYKERTGTTLVDEAFVARVALNAGIYLLWILPLNPQLWDCTEQDVEYWKSLSLEFIRAGTRKDMAWLRESRLKPLLLE</sequence>
<name>A0ABR2XMH3_9PEZI</name>
<evidence type="ECO:0000313" key="3">
    <source>
        <dbReference type="Proteomes" id="UP001465668"/>
    </source>
</evidence>
<reference evidence="2 3" key="1">
    <citation type="submission" date="2024-02" db="EMBL/GenBank/DDBJ databases">
        <title>First draft genome assembly of two strains of Seiridium cardinale.</title>
        <authorList>
            <person name="Emiliani G."/>
            <person name="Scali E."/>
        </authorList>
    </citation>
    <scope>NUCLEOTIDE SEQUENCE [LARGE SCALE GENOMIC DNA]</scope>
    <source>
        <strain evidence="2 3">BM-138-000479</strain>
    </source>
</reference>
<feature type="domain" description="Aminoglycoside phosphotransferase" evidence="1">
    <location>
        <begin position="82"/>
        <end position="258"/>
    </location>
</feature>
<comment type="caution">
    <text evidence="2">The sequence shown here is derived from an EMBL/GenBank/DDBJ whole genome shotgun (WGS) entry which is preliminary data.</text>
</comment>